<proteinExistence type="predicted"/>
<organism evidence="2 3">
    <name type="scientific">Pseudomonas nitroreducens</name>
    <dbReference type="NCBI Taxonomy" id="46680"/>
    <lineage>
        <taxon>Bacteria</taxon>
        <taxon>Pseudomonadati</taxon>
        <taxon>Pseudomonadota</taxon>
        <taxon>Gammaproteobacteria</taxon>
        <taxon>Pseudomonadales</taxon>
        <taxon>Pseudomonadaceae</taxon>
        <taxon>Pseudomonas</taxon>
    </lineage>
</organism>
<gene>
    <name evidence="2" type="ORF">HNP46_001040</name>
</gene>
<dbReference type="NCBIfam" id="TIGR01901">
    <property type="entry name" value="adhes_NPXG"/>
    <property type="match status" value="1"/>
</dbReference>
<name>A0A7W7KG57_PSENT</name>
<dbReference type="Pfam" id="PF13332">
    <property type="entry name" value="Fil_haemagg_2"/>
    <property type="match status" value="2"/>
</dbReference>
<evidence type="ECO:0000259" key="1">
    <source>
        <dbReference type="SMART" id="SM00912"/>
    </source>
</evidence>
<feature type="domain" description="Filamentous haemagglutinin FhaB/tRNA nuclease CdiA-like TPS" evidence="1">
    <location>
        <begin position="92"/>
        <end position="212"/>
    </location>
</feature>
<dbReference type="RefSeq" id="WP_184586460.1">
    <property type="nucleotide sequence ID" value="NZ_JACHLI010000003.1"/>
</dbReference>
<protein>
    <submittedName>
        <fullName evidence="2">Filamentous hemagglutinin</fullName>
    </submittedName>
</protein>
<evidence type="ECO:0000313" key="3">
    <source>
        <dbReference type="Proteomes" id="UP000566995"/>
    </source>
</evidence>
<dbReference type="Proteomes" id="UP000566995">
    <property type="component" value="Unassembled WGS sequence"/>
</dbReference>
<dbReference type="InterPro" id="IPR010069">
    <property type="entry name" value="CdiA_FHA1_rpt"/>
</dbReference>
<dbReference type="InterPro" id="IPR008638">
    <property type="entry name" value="FhaB/CdiA-like_TPS"/>
</dbReference>
<sequence>MNKHLYRIVFNKARGQLMVVAENVSSQGKAPGTTDGPQGSGGASLLVSLRPLRFALMATLGLVSLAVPLAHADIVADHGAPPGQQPGVINSANGVPQVNIQTPSAAGVSRNTYSQFDVNQQGAILNNSRTSVQTQLGGWVDGNQNLANGTARVILNEVNGSNPSQLRGYVEVAGDRAQVVIANPAGIACDGCGFINANRATLTTGTAQIVDGQLQGYEVRGGRIAITGKGLDASQTDFTDVIARSVEVNAGVWAKDLRVTAGANQVNADNSSVRPIDGDGEKPSVAIDVAQLGGMYAGKIMLVGSESGVDVRNAGQIGASAGDVVISADGRIGNSGQINATAGVRLDSNSGIDNSGSLYAKGDTALSSRGDIHNSGIAAAQQNVSLSASGIVNDSAATLAAGVQADGSIGTSGRLDIKAGNQVKSQGATLAGGDLDIAGASLDLQQGKASAQNVRLSAGNGNADLSGAQVDASLALALSASQKLTSDSARLAGASVQLQAHDLSNRKGEIIQTGTGDMAIALPGTLDNSDGRIASNATNLSLDALNLDNRRGKVEHAGSGTLKVNANSLDGRDGSLASNGQLQAKFHDALLDGASTVARQIGIDAASLSNRQGEILQTGAGTLRVSTTGLLDNSGGTLAGNGGVQLDAGTLLNQSGIVQAAGGDLQAKVKAKADNSSGTLAATGNSRLEASELVNAKGKVTASGTLEVNAGKLNNDTGTLAAKGNLSARGGSISNQGGTLGSVDGSVAVDATQGTLDNRNGRIEGQHQLTLSGQGVFNSNGLISAGNLKLDSNRASLDNQNGVLIATDGVELQTGALGNQAGLIQADGLLRIDSHGQAITNTDSGASGGLLGKAGVILAGGNLDNSGGFIGSKGDLDLTAAQIANQRGGLLTSEGNVRVKASGLDNRGGQLQTLGDAVLDLASGRLDNAGSLLRAGGKLVVTAGTVDNRNTLGADQGLEGHWLTLTAGQIDNQSGAVRADETLTLNSSGQLDNSAGLISSSKDLNILDGAASQSLAILNHDGKLIAGQKLSIDARNLGGDGQTLSLGDISLKLRDSYVHSGQLQANGTIDLQTAGNLENQARLVAGQALKVKAADVNNAATGELSATNLTVDTSGTLTNRGLLDGQTTRVNAGTLNNLGSGRIYGDQLSVSAGTLRNDVEDGKAAVIAARNRLDIGVGSLLNREHALLFSAGDLFIGGALDVDGHATGSASEIRNASATIEALGEMGLASAVLRNTNEHFSTQEVEVGRESVLEYQLTGSTTRYKPEQISIYNSEVDHLVTPEGIRDDWNLYSYTRVTRETQILSSDPAQILAGGNLRLDVADALNDKSRIIAGGTISGNLGRLENTEEPGARTTTESGIVTHFYRIQKKGRDKQGADGAAYNPAASIVDIFLKPGAYQQNTAHVGSGTQVGDLNLGRVDQPASGAGAAQVSVGNGRVISPVLEVTAVQTKNTAGVAETIRTGGIDSRVPDNSLFHVNPQATSGYLIESDPRFTNYRAWLSSDYMLQRLSLDPGLTLTRLGDGFYEQKLIREQIAQLTGRRFLDGYGNDETQYQALLDNGLTYANAWNLVPGVALTPEQMAQLTSDIVWLVAKDVTLPDGSVTRALVPQVYVRVRQGDIDGSGALMAGQNVDLNIQNDLVNSGTLAGRNVLSITSQNIQNLGGRLTGTDVGVKARGDLDNLGGLIDASHSLTAVAGRDINLTSSTQDTQSAQGSATRVSRVAGLFVSDPAGELIATAGRDLNLNAAQVVNSGAGGKTTLGAGNDINLGTVAVQEQQSMTWNGSNWRKESSAGEVASSVQGQGDVRLIAGHDLNARGASVTSEQGAVQASADHDVNLTASQNSAMADEAHKVKSKTGWFSSKTIVTRDTVNETLSQGTTFSGETTYVSAGNDLKVEGSNVVSNGDTTLVAGRNVTIASATDHLNEEHSRDEKKSGLFSGGGIGFTIGSQQQSVKNTDDGDTAAASTVGSINGNVNIKAGEAYRQVGSKVSAPSGDVNIEGRTVDIVEAQQAHLSTQESKFKQSGLSVTLTNPIISAVQTAQQMKKSAERTDDNRMKALAAANVAMEGAGAASAVMANPAQAGGINISISIGASKNESRSEQRGSTAAGSSVSAGRDVNIVASGAGKDSDITVQGSQISAGRDANLKAEGDIALLAAQNTVEQHSTSKGSSASIGIGFAVGGTQNGFTINAGASQSRGNADGKDLVWSNTHVDGGRQVNLQSGGDTQLRGALVSAPQVTADVGGNLSIESLQDTSTYDAKQSSKGVGVSLCIPPFCYGASSGSVSSNTAKQNSNYASVTEQSGIKAGDGGFDIRVNGNTDLKGGLIASSDAAIEAGRNRLSTATLTQSDIHNAADAKATSSGVNLSSDMLTQGKYGVGKAIVGSALNSGKDSGSSSGDTRSAISAGTVVITDDALQQQLTGSNAADTVAGLNRDTANAHTAAERQDVDEMRRTAEAEQAIKNETYRQAVQFTDDAYRKMFLEKARMFVILTDDQGNVLRDKDGVPLRRELDDSEKANLQAGADGRVHIANNGIFNDENGAARYAAQHSTADGPQYFIWFPDASNSVSELLIAGYQKYLENDFWGLANATVETRDALLRYGETGLHIDGHSRGSMTTGNAMESIARLPDPSGSLSNTTLNFYGPAYNAAKADDLLAMLQNRDAMSDEKKNEMVVQLQNHKTDPVGGWIGWNPATGGTIPEDSNTLKEIKNVAGGKYTVHNCYGNGDPACQKFWQDMPEKKPELTPVKTYPQTP</sequence>
<dbReference type="Pfam" id="PF05860">
    <property type="entry name" value="TPS"/>
    <property type="match status" value="1"/>
</dbReference>
<dbReference type="Pfam" id="PF05594">
    <property type="entry name" value="Fil_haemagg"/>
    <property type="match status" value="7"/>
</dbReference>
<dbReference type="InterPro" id="IPR024973">
    <property type="entry name" value="ESPR"/>
</dbReference>
<accession>A0A7W7KG57</accession>
<dbReference type="NCBIfam" id="TIGR01731">
    <property type="entry name" value="fil_hemag_20aa"/>
    <property type="match status" value="24"/>
</dbReference>
<dbReference type="InterPro" id="IPR012334">
    <property type="entry name" value="Pectin_lyas_fold"/>
</dbReference>
<dbReference type="EMBL" id="JACHLI010000003">
    <property type="protein sequence ID" value="MBB4862202.1"/>
    <property type="molecule type" value="Genomic_DNA"/>
</dbReference>
<evidence type="ECO:0000313" key="2">
    <source>
        <dbReference type="EMBL" id="MBB4862202.1"/>
    </source>
</evidence>
<reference evidence="2 3" key="1">
    <citation type="submission" date="2020-08" db="EMBL/GenBank/DDBJ databases">
        <title>Functional genomics of gut bacteria from endangered species of beetles.</title>
        <authorList>
            <person name="Carlos-Shanley C."/>
        </authorList>
    </citation>
    <scope>NUCLEOTIDE SEQUENCE [LARGE SCALE GENOMIC DNA]</scope>
    <source>
        <strain evidence="2 3">S00179</strain>
    </source>
</reference>
<dbReference type="SMART" id="SM00912">
    <property type="entry name" value="Haemagg_act"/>
    <property type="match status" value="1"/>
</dbReference>
<dbReference type="InterPro" id="IPR025157">
    <property type="entry name" value="Hemagglutinin_rpt"/>
</dbReference>
<dbReference type="InterPro" id="IPR008619">
    <property type="entry name" value="Filamentous_hemagglutn_rpt"/>
</dbReference>
<dbReference type="InterPro" id="IPR011050">
    <property type="entry name" value="Pectin_lyase_fold/virulence"/>
</dbReference>
<dbReference type="Gene3D" id="2.160.20.10">
    <property type="entry name" value="Single-stranded right-handed beta-helix, Pectin lyase-like"/>
    <property type="match status" value="1"/>
</dbReference>
<dbReference type="SUPFAM" id="SSF51126">
    <property type="entry name" value="Pectin lyase-like"/>
    <property type="match status" value="1"/>
</dbReference>
<dbReference type="Pfam" id="PF13018">
    <property type="entry name" value="ESPR"/>
    <property type="match status" value="1"/>
</dbReference>
<comment type="caution">
    <text evidence="2">The sequence shown here is derived from an EMBL/GenBank/DDBJ whole genome shotgun (WGS) entry which is preliminary data.</text>
</comment>
<dbReference type="GO" id="GO:0003824">
    <property type="term" value="F:catalytic activity"/>
    <property type="evidence" value="ECO:0007669"/>
    <property type="project" value="UniProtKB-ARBA"/>
</dbReference>